<name>A0A4V1C5W2_PYROR</name>
<proteinExistence type="predicted"/>
<feature type="compositionally biased region" description="Low complexity" evidence="1">
    <location>
        <begin position="941"/>
        <end position="954"/>
    </location>
</feature>
<feature type="region of interest" description="Disordered" evidence="1">
    <location>
        <begin position="805"/>
        <end position="838"/>
    </location>
</feature>
<feature type="compositionally biased region" description="Basic and acidic residues" evidence="1">
    <location>
        <begin position="924"/>
        <end position="933"/>
    </location>
</feature>
<evidence type="ECO:0000313" key="3">
    <source>
        <dbReference type="Proteomes" id="UP000294847"/>
    </source>
</evidence>
<feature type="region of interest" description="Disordered" evidence="1">
    <location>
        <begin position="470"/>
        <end position="492"/>
    </location>
</feature>
<reference evidence="2 3" key="1">
    <citation type="journal article" date="2019" name="Mol. Biol. Evol.">
        <title>Blast fungal genomes show frequent chromosomal changes, gene gains and losses, and effector gene turnover.</title>
        <authorList>
            <person name="Gomez Luciano L.B."/>
            <person name="Jason Tsai I."/>
            <person name="Chuma I."/>
            <person name="Tosa Y."/>
            <person name="Chen Y.H."/>
            <person name="Li J.Y."/>
            <person name="Li M.Y."/>
            <person name="Jade Lu M.Y."/>
            <person name="Nakayashiki H."/>
            <person name="Li W.H."/>
        </authorList>
    </citation>
    <scope>NUCLEOTIDE SEQUENCE [LARGE SCALE GENOMIC DNA]</scope>
    <source>
        <strain evidence="2">MZ5-1-6</strain>
    </source>
</reference>
<dbReference type="Proteomes" id="UP000294847">
    <property type="component" value="Chromosome 2"/>
</dbReference>
<evidence type="ECO:0000313" key="2">
    <source>
        <dbReference type="EMBL" id="QBZ57775.1"/>
    </source>
</evidence>
<feature type="region of interest" description="Disordered" evidence="1">
    <location>
        <begin position="924"/>
        <end position="1004"/>
    </location>
</feature>
<feature type="compositionally biased region" description="Basic and acidic residues" evidence="1">
    <location>
        <begin position="806"/>
        <end position="828"/>
    </location>
</feature>
<gene>
    <name evidence="2" type="ORF">PoMZ_02710</name>
</gene>
<feature type="compositionally biased region" description="Polar residues" evidence="1">
    <location>
        <begin position="972"/>
        <end position="983"/>
    </location>
</feature>
<dbReference type="AlphaFoldDB" id="A0A4V1C5W2"/>
<dbReference type="EMBL" id="CP034205">
    <property type="protein sequence ID" value="QBZ57775.1"/>
    <property type="molecule type" value="Genomic_DNA"/>
</dbReference>
<accession>A0A4V1C5W2</accession>
<evidence type="ECO:0000256" key="1">
    <source>
        <dbReference type="SAM" id="MobiDB-lite"/>
    </source>
</evidence>
<sequence>MLQEKHQTFLNGLGRFASKGRLKDLLVICGHRETQNLSTFLDAADVFIPAVGTQVRRRLVEQAPQQMPELCVLHEARERLERDAVLDHASLQVRVSREVADHAPLAPQHGRGHIKPLLARRRGRGAVPPHGVQEPDEVARRVRVGVPADRRQGKGVVGQVLDNVGRHDAVRTSQLQPVPGRRQRAAHVDDEQALDLVAGGGQLARHLVGEDPAAREAAERERPDGLVLEERVDHEAGHVLDANLGGQLFWAPQVGRIDAVEVGREFVPYQVDVGRYGTKPVGHQVQPTRGGLGAVVAWLCGFSLRFFNWTGLHCLPVPRIDEVSRLAASLWAEDTGRFVIAAIAAALTWSRALCVWTGTKQGPQMVDGEAFEKYARSQVVPGLGHDARSDLDGHDGVYAKVGEVLVRLCHDGGTHLAKTHVEAGEDHVAGGIKDKDITVGLLAARGAQARIRRVFPTGLQGSKLLDATDAVHDGDGRRRPARTAVDQEPGEVDQRLAPVRRRDEAGVAWSLGQHDAGRGVPKVLRHVRLRHGLEALVVILKGARQQRVKEVRLHPVPAPTLGALADGVDPGLDVVRVAFPAGSDSHWVLPSDGACAQADLACSRRGPDGGRLERHGHDAGFLNRGFDQQLAVRAHKALGQGADEIHVDDGKAQTLVLAALVVVTEQVGCCGQSRVAIHRARADGHALDPMTVDDLLQSRMGQPGAQSHMRWGLFVQVLGTCVMHHLRLLARGLVKRNLWRRLFLGPTDPVIFKIPRIQRQCNQEIVVTLARCIQSQPVDLDAVCVHVSQATGDRTPARRLLVVVQRRQDEGGRPPRDGEDGADQRRTDGSGTHLEPDGLSQIIGVDGHLVRGLDDGREHRRGYRQLGRRKGHGRREPFKVGGYGIHLGRVVAKVYGEPLGPDALLAKGFLSGEEVCRGAAHDDGAMEHDESKPPRRLCKNAPTASAEAETASMPQAPGSHTAASRLARFPTRWSTSARESTPATWRAAYSPSEWPTTTEGSTPAWRQKAARASSSVTRARCFFTVLSTPLLSCFPPAPSDSIMSENEGKPWFAHRCTQRSTVSRNTGLVW</sequence>
<protein>
    <submittedName>
        <fullName evidence="2">Uncharacterized protein</fullName>
    </submittedName>
</protein>
<organism evidence="2 3">
    <name type="scientific">Pyricularia oryzae</name>
    <name type="common">Rice blast fungus</name>
    <name type="synonym">Magnaporthe oryzae</name>
    <dbReference type="NCBI Taxonomy" id="318829"/>
    <lineage>
        <taxon>Eukaryota</taxon>
        <taxon>Fungi</taxon>
        <taxon>Dikarya</taxon>
        <taxon>Ascomycota</taxon>
        <taxon>Pezizomycotina</taxon>
        <taxon>Sordariomycetes</taxon>
        <taxon>Sordariomycetidae</taxon>
        <taxon>Magnaporthales</taxon>
        <taxon>Pyriculariaceae</taxon>
        <taxon>Pyricularia</taxon>
    </lineage>
</organism>